<dbReference type="InterPro" id="IPR043130">
    <property type="entry name" value="CDP-OH_PTrfase_TM_dom"/>
</dbReference>
<comment type="pathway">
    <text evidence="2">Phospholipid metabolism; phosphatidylglycerol biosynthesis; phosphatidylglycerol from CDP-diacylglycerol: step 1/2.</text>
</comment>
<keyword evidence="7 15" id="KW-0808">Transferase</keyword>
<gene>
    <name evidence="17" type="ORF">P8935_05365</name>
</gene>
<evidence type="ECO:0000313" key="17">
    <source>
        <dbReference type="EMBL" id="XBH18741.1"/>
    </source>
</evidence>
<evidence type="ECO:0000256" key="5">
    <source>
        <dbReference type="ARBA" id="ARBA00014944"/>
    </source>
</evidence>
<keyword evidence="10" id="KW-0443">Lipid metabolism</keyword>
<evidence type="ECO:0000256" key="9">
    <source>
        <dbReference type="ARBA" id="ARBA00022989"/>
    </source>
</evidence>
<evidence type="ECO:0000256" key="14">
    <source>
        <dbReference type="ARBA" id="ARBA00048586"/>
    </source>
</evidence>
<keyword evidence="13" id="KW-1208">Phospholipid metabolism</keyword>
<dbReference type="PANTHER" id="PTHR14269:SF11">
    <property type="entry name" value="CDP-DIACYLGLYCEROL--GLYCEROL-3-PHOSPHATE 3-PHOSPHATIDYLTRANSFERASE"/>
    <property type="match status" value="1"/>
</dbReference>
<evidence type="ECO:0000256" key="6">
    <source>
        <dbReference type="ARBA" id="ARBA00022516"/>
    </source>
</evidence>
<keyword evidence="9 16" id="KW-1133">Transmembrane helix</keyword>
<proteinExistence type="inferred from homology"/>
<dbReference type="EMBL" id="CP121196">
    <property type="protein sequence ID" value="XBH18741.1"/>
    <property type="molecule type" value="Genomic_DNA"/>
</dbReference>
<comment type="catalytic activity">
    <reaction evidence="14">
        <text>a CDP-1,2-diacyl-sn-glycerol + sn-glycerol 3-phosphate = a 1,2-diacyl-sn-glycero-3-phospho-(1'-sn-glycero-3'-phosphate) + CMP + H(+)</text>
        <dbReference type="Rhea" id="RHEA:12593"/>
        <dbReference type="ChEBI" id="CHEBI:15378"/>
        <dbReference type="ChEBI" id="CHEBI:57597"/>
        <dbReference type="ChEBI" id="CHEBI:58332"/>
        <dbReference type="ChEBI" id="CHEBI:60110"/>
        <dbReference type="ChEBI" id="CHEBI:60377"/>
        <dbReference type="EC" id="2.7.8.5"/>
    </reaction>
</comment>
<organism evidence="17">
    <name type="scientific">Telmatobacter sp. DSM 110680</name>
    <dbReference type="NCBI Taxonomy" id="3036704"/>
    <lineage>
        <taxon>Bacteria</taxon>
        <taxon>Pseudomonadati</taxon>
        <taxon>Acidobacteriota</taxon>
        <taxon>Terriglobia</taxon>
        <taxon>Terriglobales</taxon>
        <taxon>Acidobacteriaceae</taxon>
        <taxon>Telmatobacter</taxon>
    </lineage>
</organism>
<dbReference type="InterPro" id="IPR004570">
    <property type="entry name" value="Phosphatidylglycerol_P_synth"/>
</dbReference>
<dbReference type="AlphaFoldDB" id="A0AAU7DN48"/>
<dbReference type="PROSITE" id="PS00379">
    <property type="entry name" value="CDP_ALCOHOL_P_TRANSF"/>
    <property type="match status" value="1"/>
</dbReference>
<evidence type="ECO:0000256" key="15">
    <source>
        <dbReference type="RuleBase" id="RU003750"/>
    </source>
</evidence>
<dbReference type="InterPro" id="IPR050324">
    <property type="entry name" value="CDP-alcohol_PTase-I"/>
</dbReference>
<feature type="transmembrane region" description="Helical" evidence="16">
    <location>
        <begin position="103"/>
        <end position="122"/>
    </location>
</feature>
<evidence type="ECO:0000256" key="16">
    <source>
        <dbReference type="SAM" id="Phobius"/>
    </source>
</evidence>
<dbReference type="EC" id="2.7.8.5" evidence="4"/>
<evidence type="ECO:0000256" key="10">
    <source>
        <dbReference type="ARBA" id="ARBA00023098"/>
    </source>
</evidence>
<dbReference type="Gene3D" id="1.20.120.1760">
    <property type="match status" value="1"/>
</dbReference>
<feature type="transmembrane region" description="Helical" evidence="16">
    <location>
        <begin position="41"/>
        <end position="60"/>
    </location>
</feature>
<evidence type="ECO:0000256" key="7">
    <source>
        <dbReference type="ARBA" id="ARBA00022679"/>
    </source>
</evidence>
<dbReference type="InterPro" id="IPR048254">
    <property type="entry name" value="CDP_ALCOHOL_P_TRANSF_CS"/>
</dbReference>
<evidence type="ECO:0000256" key="11">
    <source>
        <dbReference type="ARBA" id="ARBA00023136"/>
    </source>
</evidence>
<keyword evidence="6" id="KW-0444">Lipid biosynthesis</keyword>
<reference evidence="17" key="1">
    <citation type="submission" date="2023-03" db="EMBL/GenBank/DDBJ databases">
        <title>Edaphobacter sp.</title>
        <authorList>
            <person name="Huber K.J."/>
            <person name="Papendorf J."/>
            <person name="Pilke C."/>
            <person name="Bunk B."/>
            <person name="Sproeer C."/>
            <person name="Pester M."/>
        </authorList>
    </citation>
    <scope>NUCLEOTIDE SEQUENCE</scope>
    <source>
        <strain evidence="17">DSM 110680</strain>
    </source>
</reference>
<dbReference type="GO" id="GO:0016020">
    <property type="term" value="C:membrane"/>
    <property type="evidence" value="ECO:0007669"/>
    <property type="project" value="UniProtKB-SubCell"/>
</dbReference>
<dbReference type="PANTHER" id="PTHR14269">
    <property type="entry name" value="CDP-DIACYLGLYCEROL--GLYCEROL-3-PHOSPHATE 3-PHOSPHATIDYLTRANSFERASE-RELATED"/>
    <property type="match status" value="1"/>
</dbReference>
<keyword evidence="12" id="KW-0594">Phospholipid biosynthesis</keyword>
<evidence type="ECO:0000256" key="1">
    <source>
        <dbReference type="ARBA" id="ARBA00004141"/>
    </source>
</evidence>
<evidence type="ECO:0000256" key="2">
    <source>
        <dbReference type="ARBA" id="ARBA00005042"/>
    </source>
</evidence>
<dbReference type="Pfam" id="PF01066">
    <property type="entry name" value="CDP-OH_P_transf"/>
    <property type="match status" value="1"/>
</dbReference>
<keyword evidence="11 16" id="KW-0472">Membrane</keyword>
<dbReference type="RefSeq" id="WP_348263959.1">
    <property type="nucleotide sequence ID" value="NZ_CP121196.1"/>
</dbReference>
<dbReference type="InterPro" id="IPR000462">
    <property type="entry name" value="CDP-OH_P_trans"/>
</dbReference>
<dbReference type="PIRSF" id="PIRSF000847">
    <property type="entry name" value="Phos_ph_gly_syn"/>
    <property type="match status" value="1"/>
</dbReference>
<comment type="similarity">
    <text evidence="3 15">Belongs to the CDP-alcohol phosphatidyltransferase class-I family.</text>
</comment>
<evidence type="ECO:0000256" key="8">
    <source>
        <dbReference type="ARBA" id="ARBA00022692"/>
    </source>
</evidence>
<dbReference type="GO" id="GO:0046474">
    <property type="term" value="P:glycerophospholipid biosynthetic process"/>
    <property type="evidence" value="ECO:0007669"/>
    <property type="project" value="TreeGrafter"/>
</dbReference>
<evidence type="ECO:0000256" key="4">
    <source>
        <dbReference type="ARBA" id="ARBA00013170"/>
    </source>
</evidence>
<evidence type="ECO:0000256" key="12">
    <source>
        <dbReference type="ARBA" id="ARBA00023209"/>
    </source>
</evidence>
<comment type="subcellular location">
    <subcellularLocation>
        <location evidence="1">Membrane</location>
        <topology evidence="1">Multi-pass membrane protein</topology>
    </subcellularLocation>
</comment>
<evidence type="ECO:0000256" key="13">
    <source>
        <dbReference type="ARBA" id="ARBA00023264"/>
    </source>
</evidence>
<feature type="transmembrane region" description="Helical" evidence="16">
    <location>
        <begin position="12"/>
        <end position="35"/>
    </location>
</feature>
<keyword evidence="8 16" id="KW-0812">Transmembrane</keyword>
<dbReference type="GO" id="GO:0008444">
    <property type="term" value="F:CDP-diacylglycerol-glycerol-3-phosphate 3-phosphatidyltransferase activity"/>
    <property type="evidence" value="ECO:0007669"/>
    <property type="project" value="UniProtKB-EC"/>
</dbReference>
<name>A0AAU7DN48_9BACT</name>
<feature type="transmembrane region" description="Helical" evidence="16">
    <location>
        <begin position="134"/>
        <end position="152"/>
    </location>
</feature>
<evidence type="ECO:0000256" key="3">
    <source>
        <dbReference type="ARBA" id="ARBA00010441"/>
    </source>
</evidence>
<accession>A0AAU7DN48</accession>
<protein>
    <recommendedName>
        <fullName evidence="5">CDP-diacylglycerol--glycerol-3-phosphate 3-phosphatidyltransferase</fullName>
        <ecNumber evidence="4">2.7.8.5</ecNumber>
    </recommendedName>
</protein>
<sequence length="198" mass="21155">MREVQTPRPNPLGTAPNLLTVIRICLAPLLVAAILENRFGLSFALFVAAGLTDALDGLLARVLKQRTVLGQYLDPIADKLLLSTLFLVLMYKGLMPTTVTVLVFGRDVGILLVAAVLYAVVGRREFGPSIFGKANTVAQVMAVAVVLLHQMVTAQWVVVLRLVALDATIGLTVASGLHYAWLIASHRSSISTVGSSPK</sequence>